<protein>
    <submittedName>
        <fullName evidence="1">Uncharacterized protein</fullName>
    </submittedName>
</protein>
<accession>A0ACC2UQT3</accession>
<comment type="caution">
    <text evidence="1">The sequence shown here is derived from an EMBL/GenBank/DDBJ whole genome shotgun (WGS) entry which is preliminary data.</text>
</comment>
<dbReference type="EMBL" id="QTSX02000044">
    <property type="protein sequence ID" value="KAJ9089499.1"/>
    <property type="molecule type" value="Genomic_DNA"/>
</dbReference>
<dbReference type="Proteomes" id="UP001165960">
    <property type="component" value="Unassembled WGS sequence"/>
</dbReference>
<name>A0ACC2UQT3_9FUNG</name>
<keyword evidence="2" id="KW-1185">Reference proteome</keyword>
<proteinExistence type="predicted"/>
<reference evidence="1" key="1">
    <citation type="submission" date="2022-04" db="EMBL/GenBank/DDBJ databases">
        <title>Genome of the entomopathogenic fungus Entomophthora muscae.</title>
        <authorList>
            <person name="Elya C."/>
            <person name="Lovett B.R."/>
            <person name="Lee E."/>
            <person name="Macias A.M."/>
            <person name="Hajek A.E."/>
            <person name="De Bivort B.L."/>
            <person name="Kasson M.T."/>
            <person name="De Fine Licht H.H."/>
            <person name="Stajich J.E."/>
        </authorList>
    </citation>
    <scope>NUCLEOTIDE SEQUENCE</scope>
    <source>
        <strain evidence="1">Berkeley</strain>
    </source>
</reference>
<sequence>MVFHVNMGNQSHQDKHLPPRATATYQPIKAMTDEEYNQKYIAAIMCNPPASTPAITTPTFQPHPPNPRPHRPAPPLCLPSCAILPTRHHYSLSHNKSPVAKTQTAIKIMTKRVCDPQLKLPVTCSQTRKSAQIIKSINMNKL</sequence>
<organism evidence="1 2">
    <name type="scientific">Entomophthora muscae</name>
    <dbReference type="NCBI Taxonomy" id="34485"/>
    <lineage>
        <taxon>Eukaryota</taxon>
        <taxon>Fungi</taxon>
        <taxon>Fungi incertae sedis</taxon>
        <taxon>Zoopagomycota</taxon>
        <taxon>Entomophthoromycotina</taxon>
        <taxon>Entomophthoromycetes</taxon>
        <taxon>Entomophthorales</taxon>
        <taxon>Entomophthoraceae</taxon>
        <taxon>Entomophthora</taxon>
    </lineage>
</organism>
<evidence type="ECO:0000313" key="2">
    <source>
        <dbReference type="Proteomes" id="UP001165960"/>
    </source>
</evidence>
<gene>
    <name evidence="1" type="ORF">DSO57_1012417</name>
</gene>
<evidence type="ECO:0000313" key="1">
    <source>
        <dbReference type="EMBL" id="KAJ9089499.1"/>
    </source>
</evidence>